<dbReference type="STRING" id="765440.A0A0C3F2F0"/>
<keyword evidence="10" id="KW-1185">Reference proteome</keyword>
<comment type="similarity">
    <text evidence="3">Belongs to the cytochrome P450 family.</text>
</comment>
<dbReference type="HOGENOM" id="CLU_001570_2_2_1"/>
<evidence type="ECO:0000256" key="7">
    <source>
        <dbReference type="ARBA" id="ARBA00023004"/>
    </source>
</evidence>
<reference evidence="10" key="2">
    <citation type="submission" date="2015-01" db="EMBL/GenBank/DDBJ databases">
        <title>Evolutionary Origins and Diversification of the Mycorrhizal Mutualists.</title>
        <authorList>
            <consortium name="DOE Joint Genome Institute"/>
            <consortium name="Mycorrhizal Genomics Consortium"/>
            <person name="Kohler A."/>
            <person name="Kuo A."/>
            <person name="Nagy L.G."/>
            <person name="Floudas D."/>
            <person name="Copeland A."/>
            <person name="Barry K.W."/>
            <person name="Cichocki N."/>
            <person name="Veneault-Fourrey C."/>
            <person name="LaButti K."/>
            <person name="Lindquist E.A."/>
            <person name="Lipzen A."/>
            <person name="Lundell T."/>
            <person name="Morin E."/>
            <person name="Murat C."/>
            <person name="Riley R."/>
            <person name="Ohm R."/>
            <person name="Sun H."/>
            <person name="Tunlid A."/>
            <person name="Henrissat B."/>
            <person name="Grigoriev I.V."/>
            <person name="Hibbett D.S."/>
            <person name="Martin F."/>
        </authorList>
    </citation>
    <scope>NUCLEOTIDE SEQUENCE [LARGE SCALE GENOMIC DNA]</scope>
    <source>
        <strain evidence="10">F 1598</strain>
    </source>
</reference>
<accession>A0A0C3F2F0</accession>
<evidence type="ECO:0000256" key="2">
    <source>
        <dbReference type="ARBA" id="ARBA00005179"/>
    </source>
</evidence>
<dbReference type="PRINTS" id="PR00463">
    <property type="entry name" value="EP450I"/>
</dbReference>
<keyword evidence="6" id="KW-0560">Oxidoreductase</keyword>
<protein>
    <recommendedName>
        <fullName evidence="11">Cytochrome P450</fullName>
    </recommendedName>
</protein>
<dbReference type="InterPro" id="IPR002401">
    <property type="entry name" value="Cyt_P450_E_grp-I"/>
</dbReference>
<comment type="pathway">
    <text evidence="2">Secondary metabolite biosynthesis.</text>
</comment>
<evidence type="ECO:0008006" key="11">
    <source>
        <dbReference type="Google" id="ProtNLM"/>
    </source>
</evidence>
<evidence type="ECO:0000313" key="9">
    <source>
        <dbReference type="EMBL" id="KIM78985.1"/>
    </source>
</evidence>
<keyword evidence="5" id="KW-0479">Metal-binding</keyword>
<dbReference type="InterPro" id="IPR050364">
    <property type="entry name" value="Cytochrome_P450_fung"/>
</dbReference>
<evidence type="ECO:0000313" key="10">
    <source>
        <dbReference type="Proteomes" id="UP000054166"/>
    </source>
</evidence>
<keyword evidence="7" id="KW-0408">Iron</keyword>
<dbReference type="Pfam" id="PF00067">
    <property type="entry name" value="p450"/>
    <property type="match status" value="2"/>
</dbReference>
<comment type="cofactor">
    <cofactor evidence="1">
        <name>heme</name>
        <dbReference type="ChEBI" id="CHEBI:30413"/>
    </cofactor>
</comment>
<dbReference type="PANTHER" id="PTHR46300:SF7">
    <property type="entry name" value="P450, PUTATIVE (EUROFUNG)-RELATED"/>
    <property type="match status" value="1"/>
</dbReference>
<dbReference type="GO" id="GO:0016705">
    <property type="term" value="F:oxidoreductase activity, acting on paired donors, with incorporation or reduction of molecular oxygen"/>
    <property type="evidence" value="ECO:0007669"/>
    <property type="project" value="InterPro"/>
</dbReference>
<dbReference type="GO" id="GO:0004497">
    <property type="term" value="F:monooxygenase activity"/>
    <property type="evidence" value="ECO:0007669"/>
    <property type="project" value="UniProtKB-KW"/>
</dbReference>
<dbReference type="Gene3D" id="1.10.630.10">
    <property type="entry name" value="Cytochrome P450"/>
    <property type="match status" value="1"/>
</dbReference>
<evidence type="ECO:0000256" key="1">
    <source>
        <dbReference type="ARBA" id="ARBA00001971"/>
    </source>
</evidence>
<evidence type="ECO:0000256" key="3">
    <source>
        <dbReference type="ARBA" id="ARBA00010617"/>
    </source>
</evidence>
<dbReference type="OrthoDB" id="2789670at2759"/>
<proteinExistence type="inferred from homology"/>
<evidence type="ECO:0000256" key="4">
    <source>
        <dbReference type="ARBA" id="ARBA00022617"/>
    </source>
</evidence>
<keyword evidence="4" id="KW-0349">Heme</keyword>
<dbReference type="GO" id="GO:0020037">
    <property type="term" value="F:heme binding"/>
    <property type="evidence" value="ECO:0007669"/>
    <property type="project" value="InterPro"/>
</dbReference>
<evidence type="ECO:0000256" key="6">
    <source>
        <dbReference type="ARBA" id="ARBA00023002"/>
    </source>
</evidence>
<keyword evidence="8" id="KW-0503">Monooxygenase</keyword>
<name>A0A0C3F2F0_PILCF</name>
<dbReference type="AlphaFoldDB" id="A0A0C3F2F0"/>
<dbReference type="Proteomes" id="UP000054166">
    <property type="component" value="Unassembled WGS sequence"/>
</dbReference>
<dbReference type="EMBL" id="KN833012">
    <property type="protein sequence ID" value="KIM78985.1"/>
    <property type="molecule type" value="Genomic_DNA"/>
</dbReference>
<gene>
    <name evidence="9" type="ORF">PILCRDRAFT_90314</name>
</gene>
<dbReference type="InParanoid" id="A0A0C3F2F0"/>
<organism evidence="9 10">
    <name type="scientific">Piloderma croceum (strain F 1598)</name>
    <dbReference type="NCBI Taxonomy" id="765440"/>
    <lineage>
        <taxon>Eukaryota</taxon>
        <taxon>Fungi</taxon>
        <taxon>Dikarya</taxon>
        <taxon>Basidiomycota</taxon>
        <taxon>Agaricomycotina</taxon>
        <taxon>Agaricomycetes</taxon>
        <taxon>Agaricomycetidae</taxon>
        <taxon>Atheliales</taxon>
        <taxon>Atheliaceae</taxon>
        <taxon>Piloderma</taxon>
    </lineage>
</organism>
<dbReference type="GO" id="GO:0005506">
    <property type="term" value="F:iron ion binding"/>
    <property type="evidence" value="ECO:0007669"/>
    <property type="project" value="InterPro"/>
</dbReference>
<evidence type="ECO:0000256" key="8">
    <source>
        <dbReference type="ARBA" id="ARBA00023033"/>
    </source>
</evidence>
<reference evidence="9 10" key="1">
    <citation type="submission" date="2014-04" db="EMBL/GenBank/DDBJ databases">
        <authorList>
            <consortium name="DOE Joint Genome Institute"/>
            <person name="Kuo A."/>
            <person name="Tarkka M."/>
            <person name="Buscot F."/>
            <person name="Kohler A."/>
            <person name="Nagy L.G."/>
            <person name="Floudas D."/>
            <person name="Copeland A."/>
            <person name="Barry K.W."/>
            <person name="Cichocki N."/>
            <person name="Veneault-Fourrey C."/>
            <person name="LaButti K."/>
            <person name="Lindquist E.A."/>
            <person name="Lipzen A."/>
            <person name="Lundell T."/>
            <person name="Morin E."/>
            <person name="Murat C."/>
            <person name="Sun H."/>
            <person name="Tunlid A."/>
            <person name="Henrissat B."/>
            <person name="Grigoriev I.V."/>
            <person name="Hibbett D.S."/>
            <person name="Martin F."/>
            <person name="Nordberg H.P."/>
            <person name="Cantor M.N."/>
            <person name="Hua S.X."/>
        </authorList>
    </citation>
    <scope>NUCLEOTIDE SEQUENCE [LARGE SCALE GENOMIC DNA]</scope>
    <source>
        <strain evidence="9 10">F 1598</strain>
    </source>
</reference>
<sequence length="365" mass="40828">MSPLPPGPKRLPVIGSLLDMLPSYQWITFDKWCKHYGDIVYTEVLGTKFVVLGSAKRTEGLLMGRSAIYSDRTPQTMMQLMGWDWNMATQRYGPSWRAHRRILADHFSANVVSKFNPMQTQHVLRLQKRLLETPEEFLDHIRHGVSSIAVTYGIQAKDSKDPYVETAEETISSLSHVGRGFSASSEICTTVVPGGRFSKKGWALEVVAKVVNQPWQFVKDGFTSLKDYREGDDRTEQEQIAKGCVAAAYIGTCTCFFSPRVSEINEIVSGGGNDTIISAVQTFVLAMAMYPDIQKKAQAEIDAVIGCNRLPDIGDLDYLSFTETVVKETLRWQPAIPMGVPHYSMQDDEYDDFFIPKGSMVIGNS</sequence>
<dbReference type="InterPro" id="IPR036396">
    <property type="entry name" value="Cyt_P450_sf"/>
</dbReference>
<dbReference type="PANTHER" id="PTHR46300">
    <property type="entry name" value="P450, PUTATIVE (EUROFUNG)-RELATED-RELATED"/>
    <property type="match status" value="1"/>
</dbReference>
<dbReference type="InterPro" id="IPR001128">
    <property type="entry name" value="Cyt_P450"/>
</dbReference>
<dbReference type="SUPFAM" id="SSF48264">
    <property type="entry name" value="Cytochrome P450"/>
    <property type="match status" value="1"/>
</dbReference>
<evidence type="ECO:0000256" key="5">
    <source>
        <dbReference type="ARBA" id="ARBA00022723"/>
    </source>
</evidence>